<dbReference type="PRINTS" id="PR00195">
    <property type="entry name" value="DYNAMIN"/>
</dbReference>
<dbReference type="GO" id="GO:0005737">
    <property type="term" value="C:cytoplasm"/>
    <property type="evidence" value="ECO:0007669"/>
    <property type="project" value="TreeGrafter"/>
</dbReference>
<dbReference type="AlphaFoldDB" id="A0AAV1B7Y8"/>
<evidence type="ECO:0000256" key="3">
    <source>
        <dbReference type="ARBA" id="ARBA00023175"/>
    </source>
</evidence>
<dbReference type="InterPro" id="IPR003130">
    <property type="entry name" value="GED"/>
</dbReference>
<dbReference type="SUPFAM" id="SSF52540">
    <property type="entry name" value="P-loop containing nucleoside triphosphate hydrolases"/>
    <property type="match status" value="1"/>
</dbReference>
<dbReference type="GO" id="GO:0003924">
    <property type="term" value="F:GTPase activity"/>
    <property type="evidence" value="ECO:0007669"/>
    <property type="project" value="InterPro"/>
</dbReference>
<dbReference type="InterPro" id="IPR022812">
    <property type="entry name" value="Dynamin"/>
</dbReference>
<evidence type="ECO:0000256" key="1">
    <source>
        <dbReference type="ARBA" id="ARBA00022741"/>
    </source>
</evidence>
<dbReference type="Pfam" id="PF00350">
    <property type="entry name" value="Dynamin_N"/>
    <property type="match status" value="1"/>
</dbReference>
<evidence type="ECO:0008006" key="8">
    <source>
        <dbReference type="Google" id="ProtNLM"/>
    </source>
</evidence>
<reference evidence="6 7" key="1">
    <citation type="submission" date="2023-01" db="EMBL/GenBank/DDBJ databases">
        <authorList>
            <person name="Kreplak J."/>
        </authorList>
    </citation>
    <scope>NUCLEOTIDE SEQUENCE [LARGE SCALE GENOMIC DNA]</scope>
</reference>
<sequence>MASGKKSSSTKATKHDRPSLSLVCVDVDQPQTLSIAPIVSSYNEKIRPVLDALENLRRLNIAKEGIQLPTIVVVGDQSSGKSSVLESLAGISLPRGQGICTRVPLVMRLQNHLLPQPELVLEYNGKNVSTDEANVSHAINTATEELAGNAKGISNTPLTLIVKKNGVPDLTMVDLPGITRVPVHGQPDNIYDQIKDIIMQYITPEESIILNVLSATVDFTTCESIRMSQTVDKTGLRTLAVVTKADKSPEGLLEKVTADDVNIGLGYVCVRNRIGEESYEEAREEELKLFESHSLLSKIDKSIVGIPVLAQKLVHVQAQIISKTLPEIIKKINEKLGNSLNELEILPANLSSMADAMAAFMQIISLSRDSLRKILLIGEFEDYPDEKEMHCTARLVEMLNSYANELEICSESNPTKDFLMDEIKVLEEAKIIGLPNFMPRTAFLTLLSKKVKGISYMPINFVDNVWNYLQTVVTSVLNFHSSNYYQLQVSIRRAAELLIEKKKKSSIQHVLQAVQMEKLTDYTCNPEYLKEYNNLMSHQEGFLKEVTNVNREGNTVKLEGVGVINVVHLMKYPDMLTLAQAYDLKARLIAYWKIVIRRLIDVIAMHLMLSINELISTDLQKEICHELLAPSGGGVQRLLEESPSISGKRERLSRSVKVLRESKDTVANIMDRIGVYGDN</sequence>
<dbReference type="InterPro" id="IPR001401">
    <property type="entry name" value="Dynamin_GTPase"/>
</dbReference>
<evidence type="ECO:0000256" key="2">
    <source>
        <dbReference type="ARBA" id="ARBA00023134"/>
    </source>
</evidence>
<dbReference type="SMART" id="SM00302">
    <property type="entry name" value="GED"/>
    <property type="match status" value="1"/>
</dbReference>
<keyword evidence="7" id="KW-1185">Reference proteome</keyword>
<protein>
    <recommendedName>
        <fullName evidence="8">Dynamin-related protein 4C-like</fullName>
    </recommendedName>
</protein>
<dbReference type="InterPro" id="IPR000375">
    <property type="entry name" value="Dynamin_stalk"/>
</dbReference>
<dbReference type="PANTHER" id="PTHR11566">
    <property type="entry name" value="DYNAMIN"/>
    <property type="match status" value="1"/>
</dbReference>
<dbReference type="Proteomes" id="UP001157006">
    <property type="component" value="Chromosome 6"/>
</dbReference>
<proteinExistence type="predicted"/>
<feature type="domain" description="GED" evidence="4">
    <location>
        <begin position="581"/>
        <end position="674"/>
    </location>
</feature>
<dbReference type="Gene3D" id="1.20.120.1240">
    <property type="entry name" value="Dynamin, middle domain"/>
    <property type="match status" value="1"/>
</dbReference>
<dbReference type="GO" id="GO:0016020">
    <property type="term" value="C:membrane"/>
    <property type="evidence" value="ECO:0007669"/>
    <property type="project" value="TreeGrafter"/>
</dbReference>
<dbReference type="InterPro" id="IPR020850">
    <property type="entry name" value="GED_dom"/>
</dbReference>
<dbReference type="Gene3D" id="3.40.50.300">
    <property type="entry name" value="P-loop containing nucleotide triphosphate hydrolases"/>
    <property type="match status" value="1"/>
</dbReference>
<dbReference type="PROSITE" id="PS51388">
    <property type="entry name" value="GED"/>
    <property type="match status" value="1"/>
</dbReference>
<name>A0AAV1B7Y8_VICFA</name>
<feature type="domain" description="Dynamin-type G" evidence="5">
    <location>
        <begin position="65"/>
        <end position="326"/>
    </location>
</feature>
<organism evidence="6 7">
    <name type="scientific">Vicia faba</name>
    <name type="common">Broad bean</name>
    <name type="synonym">Faba vulgaris</name>
    <dbReference type="NCBI Taxonomy" id="3906"/>
    <lineage>
        <taxon>Eukaryota</taxon>
        <taxon>Viridiplantae</taxon>
        <taxon>Streptophyta</taxon>
        <taxon>Embryophyta</taxon>
        <taxon>Tracheophyta</taxon>
        <taxon>Spermatophyta</taxon>
        <taxon>Magnoliopsida</taxon>
        <taxon>eudicotyledons</taxon>
        <taxon>Gunneridae</taxon>
        <taxon>Pentapetalae</taxon>
        <taxon>rosids</taxon>
        <taxon>fabids</taxon>
        <taxon>Fabales</taxon>
        <taxon>Fabaceae</taxon>
        <taxon>Papilionoideae</taxon>
        <taxon>50 kb inversion clade</taxon>
        <taxon>NPAAA clade</taxon>
        <taxon>Hologalegina</taxon>
        <taxon>IRL clade</taxon>
        <taxon>Fabeae</taxon>
        <taxon>Vicia</taxon>
    </lineage>
</organism>
<evidence type="ECO:0000313" key="6">
    <source>
        <dbReference type="EMBL" id="CAI8618724.1"/>
    </source>
</evidence>
<keyword evidence="2" id="KW-0342">GTP-binding</keyword>
<dbReference type="FunFam" id="3.40.50.300:FF:001237">
    <property type="entry name" value="Dynamin-related protein 4C"/>
    <property type="match status" value="1"/>
</dbReference>
<dbReference type="CDD" id="cd08771">
    <property type="entry name" value="DLP_1"/>
    <property type="match status" value="1"/>
</dbReference>
<dbReference type="PROSITE" id="PS51718">
    <property type="entry name" value="G_DYNAMIN_2"/>
    <property type="match status" value="1"/>
</dbReference>
<gene>
    <name evidence="6" type="ORF">VFH_VI136560</name>
</gene>
<dbReference type="EMBL" id="OX451741">
    <property type="protein sequence ID" value="CAI8618724.1"/>
    <property type="molecule type" value="Genomic_DNA"/>
</dbReference>
<keyword evidence="3" id="KW-0505">Motor protein</keyword>
<evidence type="ECO:0000259" key="4">
    <source>
        <dbReference type="PROSITE" id="PS51388"/>
    </source>
</evidence>
<dbReference type="Pfam" id="PF02212">
    <property type="entry name" value="GED"/>
    <property type="match status" value="1"/>
</dbReference>
<evidence type="ECO:0000259" key="5">
    <source>
        <dbReference type="PROSITE" id="PS51718"/>
    </source>
</evidence>
<accession>A0AAV1B7Y8</accession>
<dbReference type="GO" id="GO:0005874">
    <property type="term" value="C:microtubule"/>
    <property type="evidence" value="ECO:0007669"/>
    <property type="project" value="TreeGrafter"/>
</dbReference>
<dbReference type="GO" id="GO:0008017">
    <property type="term" value="F:microtubule binding"/>
    <property type="evidence" value="ECO:0007669"/>
    <property type="project" value="TreeGrafter"/>
</dbReference>
<evidence type="ECO:0000313" key="7">
    <source>
        <dbReference type="Proteomes" id="UP001157006"/>
    </source>
</evidence>
<dbReference type="InterPro" id="IPR030381">
    <property type="entry name" value="G_DYNAMIN_dom"/>
</dbReference>
<dbReference type="PANTHER" id="PTHR11566:SF173">
    <property type="entry name" value="DYNAMIN-RELATED PROTEIN 4C"/>
    <property type="match status" value="1"/>
</dbReference>
<dbReference type="InterPro" id="IPR027417">
    <property type="entry name" value="P-loop_NTPase"/>
</dbReference>
<dbReference type="Pfam" id="PF01031">
    <property type="entry name" value="Dynamin_M"/>
    <property type="match status" value="1"/>
</dbReference>
<dbReference type="InterPro" id="IPR045063">
    <property type="entry name" value="Dynamin_N"/>
</dbReference>
<dbReference type="SMART" id="SM00053">
    <property type="entry name" value="DYNc"/>
    <property type="match status" value="1"/>
</dbReference>
<keyword evidence="1" id="KW-0547">Nucleotide-binding</keyword>
<dbReference type="GO" id="GO:0005525">
    <property type="term" value="F:GTP binding"/>
    <property type="evidence" value="ECO:0007669"/>
    <property type="project" value="UniProtKB-KW"/>
</dbReference>